<proteinExistence type="predicted"/>
<reference evidence="3" key="3">
    <citation type="submission" date="2018-08" db="UniProtKB">
        <authorList>
            <consortium name="EnsemblPlants"/>
        </authorList>
    </citation>
    <scope>IDENTIFICATION</scope>
    <source>
        <strain evidence="3">cv. Bd21</strain>
    </source>
</reference>
<dbReference type="EnsemblPlants" id="PNT74573">
    <property type="protein sequence ID" value="PNT74573"/>
    <property type="gene ID" value="BRADI_1g17764v3"/>
</dbReference>
<protein>
    <submittedName>
        <fullName evidence="2 3">Uncharacterized protein</fullName>
    </submittedName>
</protein>
<evidence type="ECO:0000256" key="1">
    <source>
        <dbReference type="SAM" id="MobiDB-lite"/>
    </source>
</evidence>
<dbReference type="InParanoid" id="A0A2K2DJW1"/>
<name>A0A2K2DJW1_BRADI</name>
<dbReference type="EMBL" id="CM000880">
    <property type="protein sequence ID" value="PNT74573.1"/>
    <property type="molecule type" value="Genomic_DNA"/>
</dbReference>
<reference evidence="2" key="2">
    <citation type="submission" date="2017-06" db="EMBL/GenBank/DDBJ databases">
        <title>WGS assembly of Brachypodium distachyon.</title>
        <authorList>
            <consortium name="The International Brachypodium Initiative"/>
            <person name="Lucas S."/>
            <person name="Harmon-Smith M."/>
            <person name="Lail K."/>
            <person name="Tice H."/>
            <person name="Grimwood J."/>
            <person name="Bruce D."/>
            <person name="Barry K."/>
            <person name="Shu S."/>
            <person name="Lindquist E."/>
            <person name="Wang M."/>
            <person name="Pitluck S."/>
            <person name="Vogel J.P."/>
            <person name="Garvin D.F."/>
            <person name="Mockler T.C."/>
            <person name="Schmutz J."/>
            <person name="Rokhsar D."/>
            <person name="Bevan M.W."/>
        </authorList>
    </citation>
    <scope>NUCLEOTIDE SEQUENCE</scope>
    <source>
        <strain evidence="2">Bd21</strain>
    </source>
</reference>
<organism evidence="2">
    <name type="scientific">Brachypodium distachyon</name>
    <name type="common">Purple false brome</name>
    <name type="synonym">Trachynia distachya</name>
    <dbReference type="NCBI Taxonomy" id="15368"/>
    <lineage>
        <taxon>Eukaryota</taxon>
        <taxon>Viridiplantae</taxon>
        <taxon>Streptophyta</taxon>
        <taxon>Embryophyta</taxon>
        <taxon>Tracheophyta</taxon>
        <taxon>Spermatophyta</taxon>
        <taxon>Magnoliopsida</taxon>
        <taxon>Liliopsida</taxon>
        <taxon>Poales</taxon>
        <taxon>Poaceae</taxon>
        <taxon>BOP clade</taxon>
        <taxon>Pooideae</taxon>
        <taxon>Stipodae</taxon>
        <taxon>Brachypodieae</taxon>
        <taxon>Brachypodium</taxon>
    </lineage>
</organism>
<feature type="region of interest" description="Disordered" evidence="1">
    <location>
        <begin position="17"/>
        <end position="47"/>
    </location>
</feature>
<dbReference type="Gramene" id="PNT74573">
    <property type="protein sequence ID" value="PNT74573"/>
    <property type="gene ID" value="BRADI_1g17764v3"/>
</dbReference>
<accession>A0A2K2DJW1</accession>
<evidence type="ECO:0000313" key="2">
    <source>
        <dbReference type="EMBL" id="PNT74573.1"/>
    </source>
</evidence>
<keyword evidence="4" id="KW-1185">Reference proteome</keyword>
<feature type="compositionally biased region" description="Polar residues" evidence="1">
    <location>
        <begin position="24"/>
        <end position="46"/>
    </location>
</feature>
<sequence length="127" mass="14243">METSINHVILSRLHPIPRKPPSLQPISTAAITPHPQKSSNLPSSSREAIARAANCQKKHRTPSYQSCRFYFQTVDYLQSCHVHQKTSPELLRLPPESLVYCLLSQDPEQCRSPLFPPGVDDLATSIN</sequence>
<dbReference type="AlphaFoldDB" id="A0A2K2DJW1"/>
<dbReference type="Proteomes" id="UP000008810">
    <property type="component" value="Chromosome 1"/>
</dbReference>
<gene>
    <name evidence="2" type="ORF">BRADI_1g17764v3</name>
</gene>
<evidence type="ECO:0000313" key="4">
    <source>
        <dbReference type="Proteomes" id="UP000008810"/>
    </source>
</evidence>
<evidence type="ECO:0000313" key="3">
    <source>
        <dbReference type="EnsemblPlants" id="PNT74573"/>
    </source>
</evidence>
<reference evidence="2 3" key="1">
    <citation type="journal article" date="2010" name="Nature">
        <title>Genome sequencing and analysis of the model grass Brachypodium distachyon.</title>
        <authorList>
            <consortium name="International Brachypodium Initiative"/>
        </authorList>
    </citation>
    <scope>NUCLEOTIDE SEQUENCE [LARGE SCALE GENOMIC DNA]</scope>
    <source>
        <strain evidence="2 3">Bd21</strain>
    </source>
</reference>